<evidence type="ECO:0000313" key="13">
    <source>
        <dbReference type="EMBL" id="SVD80097.1"/>
    </source>
</evidence>
<dbReference type="Gene3D" id="3.30.420.40">
    <property type="match status" value="1"/>
</dbReference>
<dbReference type="EMBL" id="UINC01174127">
    <property type="protein sequence ID" value="SVD80097.1"/>
    <property type="molecule type" value="Genomic_DNA"/>
</dbReference>
<keyword evidence="9" id="KW-0630">Potassium</keyword>
<dbReference type="NCBIfam" id="TIGR00671">
    <property type="entry name" value="baf"/>
    <property type="match status" value="1"/>
</dbReference>
<evidence type="ECO:0000256" key="10">
    <source>
        <dbReference type="ARBA" id="ARBA00022993"/>
    </source>
</evidence>
<keyword evidence="6" id="KW-0547">Nucleotide-binding</keyword>
<keyword evidence="7" id="KW-0418">Kinase</keyword>
<evidence type="ECO:0000256" key="6">
    <source>
        <dbReference type="ARBA" id="ARBA00022741"/>
    </source>
</evidence>
<evidence type="ECO:0000256" key="2">
    <source>
        <dbReference type="ARBA" id="ARBA00004496"/>
    </source>
</evidence>
<dbReference type="InterPro" id="IPR004619">
    <property type="entry name" value="Type_III_PanK"/>
</dbReference>
<comment type="subunit">
    <text evidence="3">Homodimer.</text>
</comment>
<sequence length="110" mass="11953">MDNSKMAIISSVVPNLNTLIIKILKINKINGLVVKSKDILPFLKIEYNLNEIGADRIANSIAVIKNKINNSIVIDFGTATTFEVLKGGIFLGGLIFPGVNLSKNTLIKKT</sequence>
<organism evidence="13">
    <name type="scientific">marine metagenome</name>
    <dbReference type="NCBI Taxonomy" id="408172"/>
    <lineage>
        <taxon>unclassified sequences</taxon>
        <taxon>metagenomes</taxon>
        <taxon>ecological metagenomes</taxon>
    </lineage>
</organism>
<evidence type="ECO:0000256" key="7">
    <source>
        <dbReference type="ARBA" id="ARBA00022777"/>
    </source>
</evidence>
<evidence type="ECO:0000256" key="9">
    <source>
        <dbReference type="ARBA" id="ARBA00022958"/>
    </source>
</evidence>
<evidence type="ECO:0000256" key="12">
    <source>
        <dbReference type="ARBA" id="ARBA00040883"/>
    </source>
</evidence>
<reference evidence="13" key="1">
    <citation type="submission" date="2018-05" db="EMBL/GenBank/DDBJ databases">
        <authorList>
            <person name="Lanie J.A."/>
            <person name="Ng W.-L."/>
            <person name="Kazmierczak K.M."/>
            <person name="Andrzejewski T.M."/>
            <person name="Davidsen T.M."/>
            <person name="Wayne K.J."/>
            <person name="Tettelin H."/>
            <person name="Glass J.I."/>
            <person name="Rusch D."/>
            <person name="Podicherti R."/>
            <person name="Tsui H.-C.T."/>
            <person name="Winkler M.E."/>
        </authorList>
    </citation>
    <scope>NUCLEOTIDE SEQUENCE</scope>
</reference>
<dbReference type="InterPro" id="IPR043129">
    <property type="entry name" value="ATPase_NBD"/>
</dbReference>
<dbReference type="GO" id="GO:0015937">
    <property type="term" value="P:coenzyme A biosynthetic process"/>
    <property type="evidence" value="ECO:0007669"/>
    <property type="project" value="UniProtKB-KW"/>
</dbReference>
<dbReference type="AlphaFoldDB" id="A0A382Y9U2"/>
<keyword evidence="10" id="KW-0173">Coenzyme A biosynthesis</keyword>
<comment type="subcellular location">
    <subcellularLocation>
        <location evidence="2">Cytoplasm</location>
    </subcellularLocation>
</comment>
<evidence type="ECO:0000256" key="8">
    <source>
        <dbReference type="ARBA" id="ARBA00022840"/>
    </source>
</evidence>
<evidence type="ECO:0000256" key="11">
    <source>
        <dbReference type="ARBA" id="ARBA00038036"/>
    </source>
</evidence>
<keyword evidence="4" id="KW-0963">Cytoplasm</keyword>
<dbReference type="SUPFAM" id="SSF53067">
    <property type="entry name" value="Actin-like ATPase domain"/>
    <property type="match status" value="1"/>
</dbReference>
<comment type="cofactor">
    <cofactor evidence="1">
        <name>K(+)</name>
        <dbReference type="ChEBI" id="CHEBI:29103"/>
    </cofactor>
</comment>
<dbReference type="Pfam" id="PF03309">
    <property type="entry name" value="Pan_kinase"/>
    <property type="match status" value="1"/>
</dbReference>
<dbReference type="PANTHER" id="PTHR34265">
    <property type="entry name" value="TYPE III PANTOTHENATE KINASE"/>
    <property type="match status" value="1"/>
</dbReference>
<evidence type="ECO:0000256" key="3">
    <source>
        <dbReference type="ARBA" id="ARBA00011738"/>
    </source>
</evidence>
<evidence type="ECO:0000256" key="5">
    <source>
        <dbReference type="ARBA" id="ARBA00022679"/>
    </source>
</evidence>
<dbReference type="GO" id="GO:0004594">
    <property type="term" value="F:pantothenate kinase activity"/>
    <property type="evidence" value="ECO:0007669"/>
    <property type="project" value="InterPro"/>
</dbReference>
<keyword evidence="8" id="KW-0067">ATP-binding</keyword>
<accession>A0A382Y9U2</accession>
<evidence type="ECO:0000256" key="4">
    <source>
        <dbReference type="ARBA" id="ARBA00022490"/>
    </source>
</evidence>
<proteinExistence type="inferred from homology"/>
<comment type="similarity">
    <text evidence="11">Belongs to the type III pantothenate kinase family.</text>
</comment>
<dbReference type="GO" id="GO:0005524">
    <property type="term" value="F:ATP binding"/>
    <property type="evidence" value="ECO:0007669"/>
    <property type="project" value="UniProtKB-KW"/>
</dbReference>
<dbReference type="GO" id="GO:0005737">
    <property type="term" value="C:cytoplasm"/>
    <property type="evidence" value="ECO:0007669"/>
    <property type="project" value="UniProtKB-SubCell"/>
</dbReference>
<keyword evidence="5" id="KW-0808">Transferase</keyword>
<protein>
    <recommendedName>
        <fullName evidence="12">Type III pantothenate kinase</fullName>
    </recommendedName>
</protein>
<dbReference type="PANTHER" id="PTHR34265:SF1">
    <property type="entry name" value="TYPE III PANTOTHENATE KINASE"/>
    <property type="match status" value="1"/>
</dbReference>
<evidence type="ECO:0000256" key="1">
    <source>
        <dbReference type="ARBA" id="ARBA00001958"/>
    </source>
</evidence>
<feature type="non-terminal residue" evidence="13">
    <location>
        <position position="110"/>
    </location>
</feature>
<name>A0A382Y9U2_9ZZZZ</name>
<gene>
    <name evidence="13" type="ORF">METZ01_LOCUS432951</name>
</gene>